<evidence type="ECO:0000313" key="2">
    <source>
        <dbReference type="Proteomes" id="UP000016660"/>
    </source>
</evidence>
<dbReference type="Proteomes" id="UP000016660">
    <property type="component" value="Unassembled WGS sequence"/>
</dbReference>
<gene>
    <name evidence="1" type="ORF">HMPREF0653_02276</name>
</gene>
<evidence type="ECO:0000313" key="1">
    <source>
        <dbReference type="EMBL" id="ERJ72933.1"/>
    </source>
</evidence>
<organism evidence="1 2">
    <name type="scientific">Prevotella disiens JCM 6334 = ATCC 29426</name>
    <dbReference type="NCBI Taxonomy" id="1235811"/>
    <lineage>
        <taxon>Bacteria</taxon>
        <taxon>Pseudomonadati</taxon>
        <taxon>Bacteroidota</taxon>
        <taxon>Bacteroidia</taxon>
        <taxon>Bacteroidales</taxon>
        <taxon>Prevotellaceae</taxon>
        <taxon>Prevotella</taxon>
    </lineage>
</organism>
<keyword evidence="2" id="KW-1185">Reference proteome</keyword>
<proteinExistence type="predicted"/>
<reference evidence="1 2" key="1">
    <citation type="submission" date="2013-06" db="EMBL/GenBank/DDBJ databases">
        <authorList>
            <person name="Weinstock G."/>
            <person name="Sodergren E."/>
            <person name="Lobos E.A."/>
            <person name="Fulton L."/>
            <person name="Fulton R."/>
            <person name="Courtney L."/>
            <person name="Fronick C."/>
            <person name="O'Laughlin M."/>
            <person name="Godfrey J."/>
            <person name="Wilson R.M."/>
            <person name="Miner T."/>
            <person name="Farmer C."/>
            <person name="Delehaunty K."/>
            <person name="Cordes M."/>
            <person name="Minx P."/>
            <person name="Tomlinson C."/>
            <person name="Chen J."/>
            <person name="Wollam A."/>
            <person name="Pepin K.H."/>
            <person name="Bhonagiri V."/>
            <person name="Zhang X."/>
            <person name="Warren W."/>
            <person name="Mitreva M."/>
            <person name="Mardis E.R."/>
            <person name="Wilson R.K."/>
        </authorList>
    </citation>
    <scope>NUCLEOTIDE SEQUENCE [LARGE SCALE GENOMIC DNA]</scope>
    <source>
        <strain evidence="1 2">ATCC 29426</strain>
    </source>
</reference>
<dbReference type="EMBL" id="AWUY01000229">
    <property type="protein sequence ID" value="ERJ72933.1"/>
    <property type="molecule type" value="Genomic_DNA"/>
</dbReference>
<sequence length="42" mass="4849">MINHAPTTKIPPLHRFADNRYILSSAAIQSEIRTCLWREIAL</sequence>
<accession>A0ABN0NPP1</accession>
<comment type="caution">
    <text evidence="1">The sequence shown here is derived from an EMBL/GenBank/DDBJ whole genome shotgun (WGS) entry which is preliminary data.</text>
</comment>
<protein>
    <submittedName>
        <fullName evidence="1">Uncharacterized protein</fullName>
    </submittedName>
</protein>
<name>A0ABN0NPP1_9BACT</name>